<dbReference type="EMBL" id="VSSQ01005479">
    <property type="protein sequence ID" value="MPM29311.1"/>
    <property type="molecule type" value="Genomic_DNA"/>
</dbReference>
<proteinExistence type="predicted"/>
<name>A0A644YN57_9ZZZZ</name>
<protein>
    <submittedName>
        <fullName evidence="1">Uncharacterized protein</fullName>
    </submittedName>
</protein>
<dbReference type="InterPro" id="IPR023214">
    <property type="entry name" value="HAD_sf"/>
</dbReference>
<dbReference type="Pfam" id="PF08282">
    <property type="entry name" value="Hydrolase_3"/>
    <property type="match status" value="1"/>
</dbReference>
<reference evidence="1" key="1">
    <citation type="submission" date="2019-08" db="EMBL/GenBank/DDBJ databases">
        <authorList>
            <person name="Kucharzyk K."/>
            <person name="Murdoch R.W."/>
            <person name="Higgins S."/>
            <person name="Loffler F."/>
        </authorList>
    </citation>
    <scope>NUCLEOTIDE SEQUENCE</scope>
</reference>
<evidence type="ECO:0000313" key="1">
    <source>
        <dbReference type="EMBL" id="MPM29311.1"/>
    </source>
</evidence>
<comment type="caution">
    <text evidence="1">The sequence shown here is derived from an EMBL/GenBank/DDBJ whole genome shotgun (WGS) entry which is preliminary data.</text>
</comment>
<sequence>MERDYEVFNRAGTHSMILPAFEPADAAWVATQQLFGIPLLVPGDDDRSRLADSLAELTGDRAVVHRNQIFLDIVPAGATKGLGLRHLLTELLPAHGPVWTIGDSWNDLSMHAEADHPIALTHSPAEVRDACEIAVPSTHALIEQILAGRLS</sequence>
<gene>
    <name evidence="1" type="ORF">SDC9_75851</name>
</gene>
<dbReference type="Gene3D" id="3.40.50.1000">
    <property type="entry name" value="HAD superfamily/HAD-like"/>
    <property type="match status" value="1"/>
</dbReference>
<organism evidence="1">
    <name type="scientific">bioreactor metagenome</name>
    <dbReference type="NCBI Taxonomy" id="1076179"/>
    <lineage>
        <taxon>unclassified sequences</taxon>
        <taxon>metagenomes</taxon>
        <taxon>ecological metagenomes</taxon>
    </lineage>
</organism>
<dbReference type="SUPFAM" id="SSF56784">
    <property type="entry name" value="HAD-like"/>
    <property type="match status" value="1"/>
</dbReference>
<dbReference type="AlphaFoldDB" id="A0A644YN57"/>
<accession>A0A644YN57</accession>
<dbReference type="Gene3D" id="3.30.1240.10">
    <property type="match status" value="1"/>
</dbReference>
<dbReference type="InterPro" id="IPR036412">
    <property type="entry name" value="HAD-like_sf"/>
</dbReference>